<comment type="caution">
    <text evidence="1">The sequence shown here is derived from an EMBL/GenBank/DDBJ whole genome shotgun (WGS) entry which is preliminary data.</text>
</comment>
<evidence type="ECO:0000313" key="2">
    <source>
        <dbReference type="Proteomes" id="UP000798662"/>
    </source>
</evidence>
<sequence length="823" mass="87529">MGEPVGERSAGFQQFVDGVEAYTHRNLVARLLVNKPDIGGRLIKIGSLYSSDLRGGLTPGGTAANVPPQPGDTRTAPQRERDSAAYVHMVALANYARGLGLSLINTQAGNHALVGAVTSVVKNHWMQHTVSATNKGTKTTINNYSGAVASFCRWAAEKYGDGVSVMPISRTMVVTFLEAEKVRRVVTRKRARRTTDGDEAGGSSDDEPAADTCPPTAARGGGGAAEPAAAPPRAADNEEGLCEPAARAAHAATNVRRGAVAPQEPEAAPGAEPAAGDTPPNSRTPGALSQEDTAAPGELPRQVGPQVLLNDVNALSKIANTLSLLFRDATCECCSRWRLEEYASAGSYGPAVSVVKQRKREKVLEDQAAGASKALSRRDPSMSDEQREAAVRRLLLLPTTATQYRLKSLLAALFVLSFALEARGATSRGIVWSDLVVRHFPAMFSAAGKALAVLCTYIPATKTTEGITHCIGSLPHVNPWLCPVGAMADALIATYHRPGSDTSRPPVSFAPIHNPSESQMLLCRVDPAAFQAANHRFGLRPWYRMLIFQSALGGIYKKMPYQYHAEHLKATLVASGVPAWAASTHVCRRAAAQKGKEAGASESDNKQQGIWSTIMAKGAYDAPIPNAFMTMGLSGRPLSCTAPVTPRLEVQVPTELQRTICPWLEAEEAAYAERVARNVWDTDEALVNHFRIIRWVRSAYLQTWAARLATGGVPSNAFILRHPLLTHPLFAPFAATMEATLSNLAQAAADAVQQTIPQLAPCVEAAVMASTAAATAELQRHEEYLTGRLDDGFSAVSAHAKEHADAILAAGPPSDLTAGIGGR</sequence>
<dbReference type="Proteomes" id="UP000798662">
    <property type="component" value="Chromosome 2"/>
</dbReference>
<gene>
    <name evidence="1" type="ORF">I4F81_005559</name>
</gene>
<organism evidence="1 2">
    <name type="scientific">Pyropia yezoensis</name>
    <name type="common">Susabi-nori</name>
    <name type="synonym">Porphyra yezoensis</name>
    <dbReference type="NCBI Taxonomy" id="2788"/>
    <lineage>
        <taxon>Eukaryota</taxon>
        <taxon>Rhodophyta</taxon>
        <taxon>Bangiophyceae</taxon>
        <taxon>Bangiales</taxon>
        <taxon>Bangiaceae</taxon>
        <taxon>Pyropia</taxon>
    </lineage>
</organism>
<name>A0ACC3BZG3_PYRYE</name>
<keyword evidence="2" id="KW-1185">Reference proteome</keyword>
<evidence type="ECO:0000313" key="1">
    <source>
        <dbReference type="EMBL" id="KAK1862993.1"/>
    </source>
</evidence>
<proteinExistence type="predicted"/>
<dbReference type="EMBL" id="CM020619">
    <property type="protein sequence ID" value="KAK1862993.1"/>
    <property type="molecule type" value="Genomic_DNA"/>
</dbReference>
<accession>A0ACC3BZG3</accession>
<reference evidence="1" key="1">
    <citation type="submission" date="2019-11" db="EMBL/GenBank/DDBJ databases">
        <title>Nori genome reveals adaptations in red seaweeds to the harsh intertidal environment.</title>
        <authorList>
            <person name="Wang D."/>
            <person name="Mao Y."/>
        </authorList>
    </citation>
    <scope>NUCLEOTIDE SEQUENCE</scope>
    <source>
        <tissue evidence="1">Gametophyte</tissue>
    </source>
</reference>
<protein>
    <submittedName>
        <fullName evidence="1">Uncharacterized protein</fullName>
    </submittedName>
</protein>